<evidence type="ECO:0000313" key="11">
    <source>
        <dbReference type="Proteomes" id="UP000623129"/>
    </source>
</evidence>
<dbReference type="Pfam" id="PF24590">
    <property type="entry name" value="DUF7615"/>
    <property type="match status" value="1"/>
</dbReference>
<evidence type="ECO:0000256" key="6">
    <source>
        <dbReference type="SAM" id="Coils"/>
    </source>
</evidence>
<keyword evidence="5" id="KW-0539">Nucleus</keyword>
<dbReference type="InterPro" id="IPR056034">
    <property type="entry name" value="DUF7615"/>
</dbReference>
<dbReference type="Pfam" id="PF07227">
    <property type="entry name" value="PHD_Oberon"/>
    <property type="match status" value="1"/>
</dbReference>
<evidence type="ECO:0000259" key="9">
    <source>
        <dbReference type="Pfam" id="PF24590"/>
    </source>
</evidence>
<keyword evidence="4" id="KW-0862">Zinc</keyword>
<feature type="domain" description="DUF7615" evidence="9">
    <location>
        <begin position="235"/>
        <end position="338"/>
    </location>
</feature>
<keyword evidence="2" id="KW-0479">Metal-binding</keyword>
<dbReference type="AlphaFoldDB" id="A0A833QQB2"/>
<keyword evidence="3" id="KW-0863">Zinc-finger</keyword>
<accession>A0A833QQB2</accession>
<dbReference type="EMBL" id="SWLB01000024">
    <property type="protein sequence ID" value="KAF3322862.1"/>
    <property type="molecule type" value="Genomic_DNA"/>
</dbReference>
<feature type="region of interest" description="Disordered" evidence="7">
    <location>
        <begin position="208"/>
        <end position="228"/>
    </location>
</feature>
<dbReference type="PANTHER" id="PTHR33345">
    <property type="entry name" value="ADAPTER PROTEIN, PUTATIVE-RELATED"/>
    <property type="match status" value="1"/>
</dbReference>
<dbReference type="PANTHER" id="PTHR33345:SF6">
    <property type="entry name" value="OS03G0747200 PROTEIN"/>
    <property type="match status" value="1"/>
</dbReference>
<evidence type="ECO:0000256" key="4">
    <source>
        <dbReference type="ARBA" id="ARBA00022833"/>
    </source>
</evidence>
<organism evidence="10 11">
    <name type="scientific">Carex littledalei</name>
    <dbReference type="NCBI Taxonomy" id="544730"/>
    <lineage>
        <taxon>Eukaryota</taxon>
        <taxon>Viridiplantae</taxon>
        <taxon>Streptophyta</taxon>
        <taxon>Embryophyta</taxon>
        <taxon>Tracheophyta</taxon>
        <taxon>Spermatophyta</taxon>
        <taxon>Magnoliopsida</taxon>
        <taxon>Liliopsida</taxon>
        <taxon>Poales</taxon>
        <taxon>Cyperaceae</taxon>
        <taxon>Cyperoideae</taxon>
        <taxon>Cariceae</taxon>
        <taxon>Carex</taxon>
        <taxon>Carex subgen. Euthyceras</taxon>
    </lineage>
</organism>
<evidence type="ECO:0000256" key="5">
    <source>
        <dbReference type="ARBA" id="ARBA00023242"/>
    </source>
</evidence>
<protein>
    <submittedName>
        <fullName evidence="10">Protein OBERON 1</fullName>
    </submittedName>
</protein>
<reference evidence="10" key="1">
    <citation type="submission" date="2020-01" db="EMBL/GenBank/DDBJ databases">
        <title>Genome sequence of Kobresia littledalei, the first chromosome-level genome in the family Cyperaceae.</title>
        <authorList>
            <person name="Qu G."/>
        </authorList>
    </citation>
    <scope>NUCLEOTIDE SEQUENCE</scope>
    <source>
        <strain evidence="10">C.B.Clarke</strain>
        <tissue evidence="10">Leaf</tissue>
    </source>
</reference>
<comment type="caution">
    <text evidence="10">The sequence shown here is derived from an EMBL/GenBank/DDBJ whole genome shotgun (WGS) entry which is preliminary data.</text>
</comment>
<evidence type="ECO:0000256" key="3">
    <source>
        <dbReference type="ARBA" id="ARBA00022771"/>
    </source>
</evidence>
<sequence length="350" mass="39605">MCNLRKEQQEQTEIKSESEPFPCDICCSEPGFCRECCCILCSKTVDWKHNSHAFIRCMSTVDGSFICGHGAHIKCALRCFMAGTVGGSIGLDAEYYCRRCDNKTDLLPHVAGFFRVCRSVGSRKEAESVLNLVLCALSGTRRAAGRKLHSHIDSALSKIKNGASLDEIFNEDWMSLIDSSAKTLHEEDHSKEESSLDSNSQYALPCKRKGYADDNTTTRPSKKQENPFVSFNSPLEAEEEVNRVLLELRRSQEEYKIVEEKLLSHKDHLFGLYKVLKSERDDLADPIVRQLNNAETYNALVSRVNARAEEVKQEEEKLQIMLKNVEKFVQTHKVLKEHFAVARSGPFSDN</sequence>
<keyword evidence="6" id="KW-0175">Coiled coil</keyword>
<comment type="subcellular location">
    <subcellularLocation>
        <location evidence="1">Nucleus</location>
    </subcellularLocation>
</comment>
<dbReference type="OrthoDB" id="1145453at2759"/>
<evidence type="ECO:0000259" key="8">
    <source>
        <dbReference type="Pfam" id="PF07227"/>
    </source>
</evidence>
<proteinExistence type="predicted"/>
<evidence type="ECO:0000256" key="1">
    <source>
        <dbReference type="ARBA" id="ARBA00004123"/>
    </source>
</evidence>
<evidence type="ECO:0000313" key="10">
    <source>
        <dbReference type="EMBL" id="KAF3322862.1"/>
    </source>
</evidence>
<dbReference type="GO" id="GO:0005634">
    <property type="term" value="C:nucleus"/>
    <property type="evidence" value="ECO:0007669"/>
    <property type="project" value="UniProtKB-SubCell"/>
</dbReference>
<evidence type="ECO:0000256" key="7">
    <source>
        <dbReference type="SAM" id="MobiDB-lite"/>
    </source>
</evidence>
<dbReference type="InterPro" id="IPR032881">
    <property type="entry name" value="Oberon-like_PHD"/>
</dbReference>
<dbReference type="Proteomes" id="UP000623129">
    <property type="component" value="Unassembled WGS sequence"/>
</dbReference>
<gene>
    <name evidence="10" type="ORF">FCM35_KLT12851</name>
</gene>
<name>A0A833QQB2_9POAL</name>
<evidence type="ECO:0000256" key="2">
    <source>
        <dbReference type="ARBA" id="ARBA00022723"/>
    </source>
</evidence>
<dbReference type="GO" id="GO:0008270">
    <property type="term" value="F:zinc ion binding"/>
    <property type="evidence" value="ECO:0007669"/>
    <property type="project" value="UniProtKB-KW"/>
</dbReference>
<feature type="domain" description="Oberon-like PHD finger" evidence="8">
    <location>
        <begin position="18"/>
        <end position="135"/>
    </location>
</feature>
<feature type="coiled-coil region" evidence="6">
    <location>
        <begin position="294"/>
        <end position="331"/>
    </location>
</feature>
<keyword evidence="11" id="KW-1185">Reference proteome</keyword>